<dbReference type="SUPFAM" id="SSF52833">
    <property type="entry name" value="Thioredoxin-like"/>
    <property type="match status" value="1"/>
</dbReference>
<evidence type="ECO:0000313" key="5">
    <source>
        <dbReference type="Proteomes" id="UP000355283"/>
    </source>
</evidence>
<name>A0A4D9CMC6_9STRA</name>
<evidence type="ECO:0000313" key="4">
    <source>
        <dbReference type="EMBL" id="TFJ79906.1"/>
    </source>
</evidence>
<comment type="similarity">
    <text evidence="1">Belongs to the peroxiredoxin family. AhpC/Prx1 subfamily.</text>
</comment>
<dbReference type="PROSITE" id="PS51352">
    <property type="entry name" value="THIOREDOXIN_2"/>
    <property type="match status" value="1"/>
</dbReference>
<dbReference type="GO" id="GO:0042744">
    <property type="term" value="P:hydrogen peroxide catabolic process"/>
    <property type="evidence" value="ECO:0007669"/>
    <property type="project" value="TreeGrafter"/>
</dbReference>
<dbReference type="GO" id="GO:0008379">
    <property type="term" value="F:thioredoxin peroxidase activity"/>
    <property type="evidence" value="ECO:0007669"/>
    <property type="project" value="TreeGrafter"/>
</dbReference>
<dbReference type="Proteomes" id="UP000355283">
    <property type="component" value="Unassembled WGS sequence"/>
</dbReference>
<dbReference type="PANTHER" id="PTHR10681">
    <property type="entry name" value="THIOREDOXIN PEROXIDASE"/>
    <property type="match status" value="1"/>
</dbReference>
<dbReference type="GO" id="GO:0033554">
    <property type="term" value="P:cellular response to stress"/>
    <property type="evidence" value="ECO:0007669"/>
    <property type="project" value="TreeGrafter"/>
</dbReference>
<evidence type="ECO:0000256" key="1">
    <source>
        <dbReference type="ARBA" id="ARBA00009796"/>
    </source>
</evidence>
<dbReference type="InterPro" id="IPR036249">
    <property type="entry name" value="Thioredoxin-like_sf"/>
</dbReference>
<dbReference type="InterPro" id="IPR019479">
    <property type="entry name" value="Peroxiredoxin_C"/>
</dbReference>
<dbReference type="EMBL" id="SDOX01000188">
    <property type="protein sequence ID" value="TFJ79906.1"/>
    <property type="molecule type" value="Genomic_DNA"/>
</dbReference>
<dbReference type="InterPro" id="IPR013766">
    <property type="entry name" value="Thioredoxin_domain"/>
</dbReference>
<reference evidence="4 5" key="1">
    <citation type="submission" date="2019-01" db="EMBL/GenBank/DDBJ databases">
        <title>Nuclear Genome Assembly of the Microalgal Biofuel strain Nannochloropsis salina CCMP1776.</title>
        <authorList>
            <person name="Hovde B."/>
        </authorList>
    </citation>
    <scope>NUCLEOTIDE SEQUENCE [LARGE SCALE GENOMIC DNA]</scope>
    <source>
        <strain evidence="4 5">CCMP1776</strain>
    </source>
</reference>
<keyword evidence="5" id="KW-1185">Reference proteome</keyword>
<keyword evidence="2" id="KW-0560">Oxidoreductase</keyword>
<dbReference type="GO" id="GO:0005829">
    <property type="term" value="C:cytosol"/>
    <property type="evidence" value="ECO:0007669"/>
    <property type="project" value="TreeGrafter"/>
</dbReference>
<dbReference type="GO" id="GO:0006979">
    <property type="term" value="P:response to oxidative stress"/>
    <property type="evidence" value="ECO:0007669"/>
    <property type="project" value="TreeGrafter"/>
</dbReference>
<dbReference type="Pfam" id="PF10417">
    <property type="entry name" value="1-cysPrx_C"/>
    <property type="match status" value="1"/>
</dbReference>
<comment type="caution">
    <text evidence="4">The sequence shown here is derived from an EMBL/GenBank/DDBJ whole genome shotgun (WGS) entry which is preliminary data.</text>
</comment>
<evidence type="ECO:0000256" key="2">
    <source>
        <dbReference type="ARBA" id="ARBA00023002"/>
    </source>
</evidence>
<feature type="domain" description="Thioredoxin" evidence="3">
    <location>
        <begin position="8"/>
        <end position="150"/>
    </location>
</feature>
<proteinExistence type="inferred from homology"/>
<dbReference type="AlphaFoldDB" id="A0A4D9CMC6"/>
<dbReference type="CDD" id="cd03015">
    <property type="entry name" value="PRX_Typ2cys"/>
    <property type="match status" value="1"/>
</dbReference>
<protein>
    <recommendedName>
        <fullName evidence="3">Thioredoxin domain-containing protein</fullName>
    </recommendedName>
</protein>
<dbReference type="InterPro" id="IPR000866">
    <property type="entry name" value="AhpC/TSA"/>
</dbReference>
<accession>A0A4D9CMC6</accession>
<dbReference type="InterPro" id="IPR050217">
    <property type="entry name" value="Peroxiredoxin"/>
</dbReference>
<dbReference type="GO" id="GO:0045454">
    <property type="term" value="P:cell redox homeostasis"/>
    <property type="evidence" value="ECO:0007669"/>
    <property type="project" value="TreeGrafter"/>
</dbReference>
<gene>
    <name evidence="4" type="ORF">NSK_008763</name>
</gene>
<dbReference type="Gene3D" id="3.40.30.10">
    <property type="entry name" value="Glutaredoxin"/>
    <property type="match status" value="1"/>
</dbReference>
<evidence type="ECO:0000259" key="3">
    <source>
        <dbReference type="PROSITE" id="PS51352"/>
    </source>
</evidence>
<sequence length="231" mass="24890">MATNKPVPMIGKPAPDIKAEAVMPDGSFKELTLKQYRGRYVILVMYPLCPSELIAFSDRIQEFHDLNADVVGLSVDSKAGGLGGLNFPLISDLTKEIACDYGVLIPEEGVALRGLFIIDPHGILRQITINDLPIGRDVDETLRLVQAIDFVDKHGEVCPAGWKPGMRTMKADPVESLAYFQVRKEGGKEGGREGELGGRSGHVLVSEPAWTPALQAVAAELEGGAVKKSKA</sequence>
<dbReference type="OrthoDB" id="185659at2759"/>
<dbReference type="Pfam" id="PF00578">
    <property type="entry name" value="AhpC-TSA"/>
    <property type="match status" value="1"/>
</dbReference>
<organism evidence="4 5">
    <name type="scientific">Nannochloropsis salina CCMP1776</name>
    <dbReference type="NCBI Taxonomy" id="1027361"/>
    <lineage>
        <taxon>Eukaryota</taxon>
        <taxon>Sar</taxon>
        <taxon>Stramenopiles</taxon>
        <taxon>Ochrophyta</taxon>
        <taxon>Eustigmatophyceae</taxon>
        <taxon>Eustigmatales</taxon>
        <taxon>Monodopsidaceae</taxon>
        <taxon>Microchloropsis</taxon>
        <taxon>Microchloropsis salina</taxon>
    </lineage>
</organism>
<dbReference type="PANTHER" id="PTHR10681:SF128">
    <property type="entry name" value="THIOREDOXIN-DEPENDENT PEROXIDE REDUCTASE, MITOCHONDRIAL"/>
    <property type="match status" value="1"/>
</dbReference>